<feature type="compositionally biased region" description="Basic residues" evidence="1">
    <location>
        <begin position="171"/>
        <end position="189"/>
    </location>
</feature>
<name>A0AAW0E4T6_9AGAR</name>
<evidence type="ECO:0000256" key="2">
    <source>
        <dbReference type="SAM" id="Phobius"/>
    </source>
</evidence>
<proteinExistence type="predicted"/>
<accession>A0AAW0E4T6</accession>
<evidence type="ECO:0008006" key="5">
    <source>
        <dbReference type="Google" id="ProtNLM"/>
    </source>
</evidence>
<dbReference type="AlphaFoldDB" id="A0AAW0E4T6"/>
<keyword evidence="2" id="KW-0812">Transmembrane</keyword>
<reference evidence="3 4" key="1">
    <citation type="submission" date="2024-01" db="EMBL/GenBank/DDBJ databases">
        <title>A draft genome for a cacao thread blight-causing isolate of Paramarasmius palmivorus.</title>
        <authorList>
            <person name="Baruah I.K."/>
            <person name="Bukari Y."/>
            <person name="Amoako-Attah I."/>
            <person name="Meinhardt L.W."/>
            <person name="Bailey B.A."/>
            <person name="Cohen S.P."/>
        </authorList>
    </citation>
    <scope>NUCLEOTIDE SEQUENCE [LARGE SCALE GENOMIC DNA]</scope>
    <source>
        <strain evidence="3 4">GH-12</strain>
    </source>
</reference>
<evidence type="ECO:0000313" key="4">
    <source>
        <dbReference type="Proteomes" id="UP001383192"/>
    </source>
</evidence>
<feature type="transmembrane region" description="Helical" evidence="2">
    <location>
        <begin position="103"/>
        <end position="130"/>
    </location>
</feature>
<dbReference type="Proteomes" id="UP001383192">
    <property type="component" value="Unassembled WGS sequence"/>
</dbReference>
<protein>
    <recommendedName>
        <fullName evidence="5">Adipose-regulatory protein</fullName>
    </recommendedName>
</protein>
<comment type="caution">
    <text evidence="3">The sequence shown here is derived from an EMBL/GenBank/DDBJ whole genome shotgun (WGS) entry which is preliminary data.</text>
</comment>
<keyword evidence="2" id="KW-0472">Membrane</keyword>
<dbReference type="EMBL" id="JAYKXP010000004">
    <property type="protein sequence ID" value="KAK7059107.1"/>
    <property type="molecule type" value="Genomic_DNA"/>
</dbReference>
<feature type="region of interest" description="Disordered" evidence="1">
    <location>
        <begin position="155"/>
        <end position="223"/>
    </location>
</feature>
<keyword evidence="4" id="KW-1185">Reference proteome</keyword>
<sequence>MAGLSLLSSTNKTIEATRKPALVVQPPRSYLFGTPNTVSLTIPFFNSFIPGTSYVEAEVRLGRHDSWKSIGRGEGRELSVISAELRGAVAHHGIRGLVTRFPLLSAMAASATFLSIIAIILGACLLPTIIHGASETALGEEDEKPDTVVPAASVKEIATEDSDSESELEKTRRKKRSKSSRSSSRRRSLVKPEPEPEIMPSATQETASPLRRRGSRPSRVDDS</sequence>
<keyword evidence="2" id="KW-1133">Transmembrane helix</keyword>
<evidence type="ECO:0000313" key="3">
    <source>
        <dbReference type="EMBL" id="KAK7059107.1"/>
    </source>
</evidence>
<organism evidence="3 4">
    <name type="scientific">Paramarasmius palmivorus</name>
    <dbReference type="NCBI Taxonomy" id="297713"/>
    <lineage>
        <taxon>Eukaryota</taxon>
        <taxon>Fungi</taxon>
        <taxon>Dikarya</taxon>
        <taxon>Basidiomycota</taxon>
        <taxon>Agaricomycotina</taxon>
        <taxon>Agaricomycetes</taxon>
        <taxon>Agaricomycetidae</taxon>
        <taxon>Agaricales</taxon>
        <taxon>Marasmiineae</taxon>
        <taxon>Marasmiaceae</taxon>
        <taxon>Paramarasmius</taxon>
    </lineage>
</organism>
<evidence type="ECO:0000256" key="1">
    <source>
        <dbReference type="SAM" id="MobiDB-lite"/>
    </source>
</evidence>
<gene>
    <name evidence="3" type="ORF">VNI00_001732</name>
</gene>